<comment type="similarity">
    <text evidence="1 4">Belongs to the aldehyde dehydrogenase family.</text>
</comment>
<comment type="caution">
    <text evidence="6">The sequence shown here is derived from an EMBL/GenBank/DDBJ whole genome shotgun (WGS) entry which is preliminary data.</text>
</comment>
<evidence type="ECO:0000256" key="4">
    <source>
        <dbReference type="RuleBase" id="RU003345"/>
    </source>
</evidence>
<sequence length="454" mass="49162">MTETQTTIAPHTQAPLVTRIYPTEFELDALIRTAADAQKSWNRVSLDERISKGYKFIDEFKKMQDEFPLELTQQMGRPVSQTPGELRGMLSRAEYMLSIAASSLALVPLTDTDLPGFRRFIARVPLGVVLVIAPWNFPYLTAINSVLPALLAGNAVLLKPSPQTPLTAERMQRALELAGFPPGLMQAVHLSQALAEIAVRHQLVDFVSFTGSVSGGRAVAKAAVDAAGFKGVALELGGKDPAYVRADADFDYTVAELVDGAFFNSGQSCCAIERIYVHESIFDKFVAAYVELVKKYKLGDPTDPTTNLGPVVGVASANRIRKQVAAAVAAGAKQLIPENLFPAAVAIEKWIGIRRTASLAMEVMMEETFGPVIGIQSVSSDEEALRLMNDSPYGLTASLWTDAAHNRESEAVFLNFADALETGTVFLNRPTLTTVVTSSIRRLRGQESRTADAA</sequence>
<dbReference type="SUPFAM" id="SSF53720">
    <property type="entry name" value="ALDH-like"/>
    <property type="match status" value="1"/>
</dbReference>
<keyword evidence="2 4" id="KW-0560">Oxidoreductase</keyword>
<keyword evidence="7" id="KW-1185">Reference proteome</keyword>
<organism evidence="6 7">
    <name type="scientific">Phellinidium pouzarii</name>
    <dbReference type="NCBI Taxonomy" id="167371"/>
    <lineage>
        <taxon>Eukaryota</taxon>
        <taxon>Fungi</taxon>
        <taxon>Dikarya</taxon>
        <taxon>Basidiomycota</taxon>
        <taxon>Agaricomycotina</taxon>
        <taxon>Agaricomycetes</taxon>
        <taxon>Hymenochaetales</taxon>
        <taxon>Hymenochaetaceae</taxon>
        <taxon>Phellinidium</taxon>
    </lineage>
</organism>
<accession>A0A4S4KRJ3</accession>
<dbReference type="PANTHER" id="PTHR11699">
    <property type="entry name" value="ALDEHYDE DEHYDROGENASE-RELATED"/>
    <property type="match status" value="1"/>
</dbReference>
<dbReference type="AlphaFoldDB" id="A0A4S4KRJ3"/>
<gene>
    <name evidence="6" type="ORF">EW145_g7004</name>
</gene>
<dbReference type="Pfam" id="PF00171">
    <property type="entry name" value="Aldedh"/>
    <property type="match status" value="1"/>
</dbReference>
<dbReference type="GO" id="GO:0016620">
    <property type="term" value="F:oxidoreductase activity, acting on the aldehyde or oxo group of donors, NAD or NADP as acceptor"/>
    <property type="evidence" value="ECO:0007669"/>
    <property type="project" value="InterPro"/>
</dbReference>
<evidence type="ECO:0000259" key="5">
    <source>
        <dbReference type="Pfam" id="PF00171"/>
    </source>
</evidence>
<dbReference type="PROSITE" id="PS00687">
    <property type="entry name" value="ALDEHYDE_DEHYDR_GLU"/>
    <property type="match status" value="1"/>
</dbReference>
<dbReference type="InterPro" id="IPR029510">
    <property type="entry name" value="Ald_DH_CS_GLU"/>
</dbReference>
<dbReference type="InterPro" id="IPR016161">
    <property type="entry name" value="Ald_DH/histidinol_DH"/>
</dbReference>
<dbReference type="Gene3D" id="3.40.309.10">
    <property type="entry name" value="Aldehyde Dehydrogenase, Chain A, domain 2"/>
    <property type="match status" value="1"/>
</dbReference>
<dbReference type="PROSITE" id="PS00070">
    <property type="entry name" value="ALDEHYDE_DEHYDR_CYS"/>
    <property type="match status" value="1"/>
</dbReference>
<dbReference type="InterPro" id="IPR015590">
    <property type="entry name" value="Aldehyde_DH_dom"/>
</dbReference>
<name>A0A4S4KRJ3_9AGAM</name>
<proteinExistence type="inferred from homology"/>
<feature type="domain" description="Aldehyde dehydrogenase" evidence="5">
    <location>
        <begin position="3"/>
        <end position="434"/>
    </location>
</feature>
<dbReference type="InterPro" id="IPR016163">
    <property type="entry name" value="Ald_DH_C"/>
</dbReference>
<dbReference type="Proteomes" id="UP000308199">
    <property type="component" value="Unassembled WGS sequence"/>
</dbReference>
<evidence type="ECO:0000256" key="2">
    <source>
        <dbReference type="ARBA" id="ARBA00023002"/>
    </source>
</evidence>
<evidence type="ECO:0000256" key="3">
    <source>
        <dbReference type="PROSITE-ProRule" id="PRU10007"/>
    </source>
</evidence>
<protein>
    <recommendedName>
        <fullName evidence="5">Aldehyde dehydrogenase domain-containing protein</fullName>
    </recommendedName>
</protein>
<dbReference type="InterPro" id="IPR016162">
    <property type="entry name" value="Ald_DH_N"/>
</dbReference>
<evidence type="ECO:0000313" key="6">
    <source>
        <dbReference type="EMBL" id="THH00957.1"/>
    </source>
</evidence>
<dbReference type="InterPro" id="IPR016160">
    <property type="entry name" value="Ald_DH_CS_CYS"/>
</dbReference>
<evidence type="ECO:0000313" key="7">
    <source>
        <dbReference type="Proteomes" id="UP000308199"/>
    </source>
</evidence>
<reference evidence="6 7" key="1">
    <citation type="submission" date="2019-02" db="EMBL/GenBank/DDBJ databases">
        <title>Genome sequencing of the rare red list fungi Phellinidium pouzarii.</title>
        <authorList>
            <person name="Buettner E."/>
            <person name="Kellner H."/>
        </authorList>
    </citation>
    <scope>NUCLEOTIDE SEQUENCE [LARGE SCALE GENOMIC DNA]</scope>
    <source>
        <strain evidence="6 7">DSM 108285</strain>
    </source>
</reference>
<dbReference type="Gene3D" id="3.40.605.10">
    <property type="entry name" value="Aldehyde Dehydrogenase, Chain A, domain 1"/>
    <property type="match status" value="1"/>
</dbReference>
<feature type="active site" evidence="3">
    <location>
        <position position="235"/>
    </location>
</feature>
<dbReference type="OrthoDB" id="310895at2759"/>
<evidence type="ECO:0000256" key="1">
    <source>
        <dbReference type="ARBA" id="ARBA00009986"/>
    </source>
</evidence>
<dbReference type="EMBL" id="SGPK01000612">
    <property type="protein sequence ID" value="THH00957.1"/>
    <property type="molecule type" value="Genomic_DNA"/>
</dbReference>